<dbReference type="Gene3D" id="2.40.30.10">
    <property type="entry name" value="Translation factors"/>
    <property type="match status" value="1"/>
</dbReference>
<dbReference type="InterPro" id="IPR017938">
    <property type="entry name" value="Riboflavin_synthase-like_b-brl"/>
</dbReference>
<evidence type="ECO:0000313" key="16">
    <source>
        <dbReference type="Proteomes" id="UP000297693"/>
    </source>
</evidence>
<dbReference type="SUPFAM" id="SSF52343">
    <property type="entry name" value="Ferredoxin reductase-like, C-terminal NADP-linked domain"/>
    <property type="match status" value="1"/>
</dbReference>
<dbReference type="InterPro" id="IPR013130">
    <property type="entry name" value="Fe3_Rdtase_TM_dom"/>
</dbReference>
<evidence type="ECO:0000256" key="13">
    <source>
        <dbReference type="SAM" id="Phobius"/>
    </source>
</evidence>
<dbReference type="InterPro" id="IPR017927">
    <property type="entry name" value="FAD-bd_FR_type"/>
</dbReference>
<dbReference type="PROSITE" id="PS51384">
    <property type="entry name" value="FAD_FR"/>
    <property type="match status" value="1"/>
</dbReference>
<evidence type="ECO:0000256" key="4">
    <source>
        <dbReference type="ARBA" id="ARBA00022692"/>
    </source>
</evidence>
<dbReference type="Pfam" id="PF08022">
    <property type="entry name" value="FAD_binding_8"/>
    <property type="match status" value="1"/>
</dbReference>
<feature type="transmembrane region" description="Helical" evidence="13">
    <location>
        <begin position="94"/>
        <end position="114"/>
    </location>
</feature>
<keyword evidence="8 13" id="KW-1133">Transmembrane helix</keyword>
<evidence type="ECO:0000256" key="8">
    <source>
        <dbReference type="ARBA" id="ARBA00022989"/>
    </source>
</evidence>
<keyword evidence="16" id="KW-1185">Reference proteome</keyword>
<dbReference type="RefSeq" id="WP_135624937.1">
    <property type="nucleotide sequence ID" value="NZ_RQGD01000045.1"/>
</dbReference>
<feature type="transmembrane region" description="Helical" evidence="13">
    <location>
        <begin position="126"/>
        <end position="143"/>
    </location>
</feature>
<feature type="transmembrane region" description="Helical" evidence="13">
    <location>
        <begin position="283"/>
        <end position="299"/>
    </location>
</feature>
<dbReference type="Pfam" id="PF01794">
    <property type="entry name" value="Ferric_reduct"/>
    <property type="match status" value="1"/>
</dbReference>
<protein>
    <recommendedName>
        <fullName evidence="14">FAD-binding FR-type domain-containing protein</fullName>
    </recommendedName>
</protein>
<feature type="transmembrane region" description="Helical" evidence="13">
    <location>
        <begin position="12"/>
        <end position="35"/>
    </location>
</feature>
<sequence length="399" mass="46346">MSINQFLTNHFWHSISLIFAFSGMLLLSLSLLLILKSPRLAFWLGSLERMNLWHHQFATIGYAFILMHPLLLGWDLFFHNQPNLWIQILRFQNSWSMSTGWISIVLFILGLFFTFNVQLPYRAWKYSHTILAIAYLLGFHHVLLVKGFYSFYSIMGIPPLLILFLRLFGLDHKGISIPFLVESVKFSSSEIIEIELKPMKRSLIVSSGQYIFVAFYEGPGFKGCGEFHPFSIIQFLENGNLMIAVKSLGECTKNILKMQAGVKANVLGPFGNFHSGNTMKKEIWIAAGIGATPFLSFIYNQQITKPTKMYLLLKHRKDSPFVPIFENFNDQKKYFQFKLIETDKNLKPLFHEMETFYELQEIDFFICGPPTLMNELVLWLYSKGVSHQSIHYEQFDLRL</sequence>
<keyword evidence="5" id="KW-0001">2Fe-2S</keyword>
<dbReference type="SUPFAM" id="SSF63380">
    <property type="entry name" value="Riboflavin synthase domain-like"/>
    <property type="match status" value="1"/>
</dbReference>
<name>A0A4R9JV52_9LEPT</name>
<comment type="caution">
    <text evidence="15">The sequence shown here is derived from an EMBL/GenBank/DDBJ whole genome shotgun (WGS) entry which is preliminary data.</text>
</comment>
<dbReference type="GO" id="GO:0050660">
    <property type="term" value="F:flavin adenine dinucleotide binding"/>
    <property type="evidence" value="ECO:0007669"/>
    <property type="project" value="TreeGrafter"/>
</dbReference>
<dbReference type="InterPro" id="IPR039261">
    <property type="entry name" value="FNR_nucleotide-bd"/>
</dbReference>
<keyword evidence="11" id="KW-0411">Iron-sulfur</keyword>
<feature type="domain" description="FAD-binding FR-type" evidence="14">
    <location>
        <begin position="174"/>
        <end position="276"/>
    </location>
</feature>
<evidence type="ECO:0000259" key="14">
    <source>
        <dbReference type="PROSITE" id="PS51384"/>
    </source>
</evidence>
<reference evidence="15" key="1">
    <citation type="journal article" date="2019" name="PLoS Negl. Trop. Dis.">
        <title>Revisiting the worldwide diversity of Leptospira species in the environment.</title>
        <authorList>
            <person name="Vincent A.T."/>
            <person name="Schiettekatte O."/>
            <person name="Bourhy P."/>
            <person name="Veyrier F.J."/>
            <person name="Picardeau M."/>
        </authorList>
    </citation>
    <scope>NUCLEOTIDE SEQUENCE [LARGE SCALE GENOMIC DNA]</scope>
    <source>
        <strain evidence="15">201702476</strain>
    </source>
</reference>
<evidence type="ECO:0000256" key="1">
    <source>
        <dbReference type="ARBA" id="ARBA00001974"/>
    </source>
</evidence>
<keyword evidence="3" id="KW-0285">Flavoprotein</keyword>
<evidence type="ECO:0000256" key="5">
    <source>
        <dbReference type="ARBA" id="ARBA00022714"/>
    </source>
</evidence>
<evidence type="ECO:0000256" key="6">
    <source>
        <dbReference type="ARBA" id="ARBA00022723"/>
    </source>
</evidence>
<dbReference type="Gene3D" id="3.40.50.80">
    <property type="entry name" value="Nucleotide-binding domain of ferredoxin-NADP reductase (FNR) module"/>
    <property type="match status" value="1"/>
</dbReference>
<proteinExistence type="predicted"/>
<evidence type="ECO:0000256" key="12">
    <source>
        <dbReference type="ARBA" id="ARBA00023136"/>
    </source>
</evidence>
<comment type="cofactor">
    <cofactor evidence="1">
        <name>FAD</name>
        <dbReference type="ChEBI" id="CHEBI:57692"/>
    </cofactor>
</comment>
<dbReference type="EMBL" id="RQGD01000045">
    <property type="protein sequence ID" value="TGL56719.1"/>
    <property type="molecule type" value="Genomic_DNA"/>
</dbReference>
<comment type="subcellular location">
    <subcellularLocation>
        <location evidence="2">Membrane</location>
        <topology evidence="2">Multi-pass membrane protein</topology>
    </subcellularLocation>
</comment>
<dbReference type="Proteomes" id="UP000297693">
    <property type="component" value="Unassembled WGS sequence"/>
</dbReference>
<feature type="transmembrane region" description="Helical" evidence="13">
    <location>
        <begin position="56"/>
        <end position="74"/>
    </location>
</feature>
<gene>
    <name evidence="15" type="ORF">EHQ58_16120</name>
</gene>
<evidence type="ECO:0000256" key="10">
    <source>
        <dbReference type="ARBA" id="ARBA00023004"/>
    </source>
</evidence>
<dbReference type="GO" id="GO:0046872">
    <property type="term" value="F:metal ion binding"/>
    <property type="evidence" value="ECO:0007669"/>
    <property type="project" value="UniProtKB-KW"/>
</dbReference>
<evidence type="ECO:0000256" key="3">
    <source>
        <dbReference type="ARBA" id="ARBA00022630"/>
    </source>
</evidence>
<dbReference type="GO" id="GO:0016491">
    <property type="term" value="F:oxidoreductase activity"/>
    <property type="evidence" value="ECO:0007669"/>
    <property type="project" value="UniProtKB-KW"/>
</dbReference>
<evidence type="ECO:0000256" key="11">
    <source>
        <dbReference type="ARBA" id="ARBA00023014"/>
    </source>
</evidence>
<organism evidence="15 16">
    <name type="scientific">Leptospira ognonensis</name>
    <dbReference type="NCBI Taxonomy" id="2484945"/>
    <lineage>
        <taxon>Bacteria</taxon>
        <taxon>Pseudomonadati</taxon>
        <taxon>Spirochaetota</taxon>
        <taxon>Spirochaetia</taxon>
        <taxon>Leptospirales</taxon>
        <taxon>Leptospiraceae</taxon>
        <taxon>Leptospira</taxon>
    </lineage>
</organism>
<keyword evidence="7" id="KW-0274">FAD</keyword>
<dbReference type="GO" id="GO:0016020">
    <property type="term" value="C:membrane"/>
    <property type="evidence" value="ECO:0007669"/>
    <property type="project" value="UniProtKB-SubCell"/>
</dbReference>
<dbReference type="InterPro" id="IPR013112">
    <property type="entry name" value="FAD-bd_8"/>
</dbReference>
<keyword evidence="4 13" id="KW-0812">Transmembrane</keyword>
<keyword evidence="9" id="KW-0560">Oxidoreductase</keyword>
<evidence type="ECO:0000256" key="7">
    <source>
        <dbReference type="ARBA" id="ARBA00022827"/>
    </source>
</evidence>
<feature type="transmembrane region" description="Helical" evidence="13">
    <location>
        <begin position="149"/>
        <end position="168"/>
    </location>
</feature>
<dbReference type="AlphaFoldDB" id="A0A4R9JV52"/>
<dbReference type="GO" id="GO:0051537">
    <property type="term" value="F:2 iron, 2 sulfur cluster binding"/>
    <property type="evidence" value="ECO:0007669"/>
    <property type="project" value="UniProtKB-KW"/>
</dbReference>
<keyword evidence="10" id="KW-0408">Iron</keyword>
<accession>A0A4R9JV52</accession>
<dbReference type="PANTHER" id="PTHR47354">
    <property type="entry name" value="NADH OXIDOREDUCTASE HCR"/>
    <property type="match status" value="1"/>
</dbReference>
<keyword evidence="6" id="KW-0479">Metal-binding</keyword>
<evidence type="ECO:0000256" key="9">
    <source>
        <dbReference type="ARBA" id="ARBA00023002"/>
    </source>
</evidence>
<evidence type="ECO:0000313" key="15">
    <source>
        <dbReference type="EMBL" id="TGL56719.1"/>
    </source>
</evidence>
<dbReference type="OrthoDB" id="573132at2"/>
<keyword evidence="12 13" id="KW-0472">Membrane</keyword>
<evidence type="ECO:0000256" key="2">
    <source>
        <dbReference type="ARBA" id="ARBA00004141"/>
    </source>
</evidence>
<dbReference type="InterPro" id="IPR050415">
    <property type="entry name" value="MRET"/>
</dbReference>
<dbReference type="PANTHER" id="PTHR47354:SF8">
    <property type="entry name" value="1,2-PHENYLACETYL-COA EPOXIDASE, SUBUNIT E"/>
    <property type="match status" value="1"/>
</dbReference>